<name>A0A1C7LK62_GRIFR</name>
<sequence>MHLLSLNDDVLHAIASFLATRDALRFCATSREIYSLAIRHALAYVTLDRSPKHTMEFFEFMLQSDDRPVWLRVLVVTRSAIGHRQVWRVTLGDLLERASNLRRLSVGLSEHSTTYDVRLPAACVALPDLIKLELWRGGNRVLDMLAKMPPMSRHLRSLTLELHDLVPDIPFHRIFGIISQFPRLETLRIDKFGTRIIMPSPLLTDLRIYNVHTLQLAYGSLPMTLAMQVFPDLQELTFYSIENGSEHQPQDIATFGSPQGLKKGGWERLHHIQTSFKGSVGEDLWRVPLSHVRWLDLTSMAAQRSGDVSCIDAALGSVERTCPRVLSVQSGIVNLRFWENLPEIAPQLRYLELDLVPLGVDIHTALESWQLESSVAHLCALPILGMLFCIRICDITPDISAHAHTTAITIVHALASSNASIRYIGVSIYGWPSEMNIGGDLPPSHEERRPATWWKVVDVGDGSSKKEPRQLAAGADARLREYFYGADYESPSVVDGMPIF</sequence>
<dbReference type="SUPFAM" id="SSF81383">
    <property type="entry name" value="F-box domain"/>
    <property type="match status" value="1"/>
</dbReference>
<reference evidence="1 2" key="1">
    <citation type="submission" date="2016-03" db="EMBL/GenBank/DDBJ databases">
        <title>Whole genome sequencing of Grifola frondosa 9006-11.</title>
        <authorList>
            <person name="Min B."/>
            <person name="Park H."/>
            <person name="Kim J.-G."/>
            <person name="Cho H."/>
            <person name="Oh Y.-L."/>
            <person name="Kong W.-S."/>
            <person name="Choi I.-G."/>
        </authorList>
    </citation>
    <scope>NUCLEOTIDE SEQUENCE [LARGE SCALE GENOMIC DNA]</scope>
    <source>
        <strain evidence="1 2">9006-11</strain>
    </source>
</reference>
<proteinExistence type="predicted"/>
<dbReference type="InterPro" id="IPR032675">
    <property type="entry name" value="LRR_dom_sf"/>
</dbReference>
<gene>
    <name evidence="1" type="ORF">A0H81_14829</name>
</gene>
<evidence type="ECO:0008006" key="3">
    <source>
        <dbReference type="Google" id="ProtNLM"/>
    </source>
</evidence>
<keyword evidence="2" id="KW-1185">Reference proteome</keyword>
<organism evidence="1 2">
    <name type="scientific">Grifola frondosa</name>
    <name type="common">Maitake</name>
    <name type="synonym">Polyporus frondosus</name>
    <dbReference type="NCBI Taxonomy" id="5627"/>
    <lineage>
        <taxon>Eukaryota</taxon>
        <taxon>Fungi</taxon>
        <taxon>Dikarya</taxon>
        <taxon>Basidiomycota</taxon>
        <taxon>Agaricomycotina</taxon>
        <taxon>Agaricomycetes</taxon>
        <taxon>Polyporales</taxon>
        <taxon>Grifolaceae</taxon>
        <taxon>Grifola</taxon>
    </lineage>
</organism>
<evidence type="ECO:0000313" key="1">
    <source>
        <dbReference type="EMBL" id="OBZ65155.1"/>
    </source>
</evidence>
<comment type="caution">
    <text evidence="1">The sequence shown here is derived from an EMBL/GenBank/DDBJ whole genome shotgun (WGS) entry which is preliminary data.</text>
</comment>
<protein>
    <recommendedName>
        <fullName evidence="3">F-box domain-containing protein</fullName>
    </recommendedName>
</protein>
<evidence type="ECO:0000313" key="2">
    <source>
        <dbReference type="Proteomes" id="UP000092993"/>
    </source>
</evidence>
<dbReference type="OrthoDB" id="2780918at2759"/>
<accession>A0A1C7LK62</accession>
<dbReference type="InterPro" id="IPR036047">
    <property type="entry name" value="F-box-like_dom_sf"/>
</dbReference>
<dbReference type="Gene3D" id="3.80.10.10">
    <property type="entry name" value="Ribonuclease Inhibitor"/>
    <property type="match status" value="1"/>
</dbReference>
<dbReference type="SUPFAM" id="SSF52047">
    <property type="entry name" value="RNI-like"/>
    <property type="match status" value="1"/>
</dbReference>
<dbReference type="OMA" id="YMYEADY"/>
<dbReference type="AlphaFoldDB" id="A0A1C7LK62"/>
<dbReference type="EMBL" id="LUGG01000052">
    <property type="protein sequence ID" value="OBZ65155.1"/>
    <property type="molecule type" value="Genomic_DNA"/>
</dbReference>
<dbReference type="Proteomes" id="UP000092993">
    <property type="component" value="Unassembled WGS sequence"/>
</dbReference>